<reference evidence="2 3" key="1">
    <citation type="submission" date="2022-11" db="EMBL/GenBank/DDBJ databases">
        <title>Minimal conservation of predation-associated metabolite biosynthetic gene clusters underscores biosynthetic potential of Myxococcota including descriptions for ten novel species: Archangium lansinium sp. nov., Myxococcus landrumus sp. nov., Nannocystis bai.</title>
        <authorList>
            <person name="Ahearne A."/>
            <person name="Stevens C."/>
            <person name="Phillips K."/>
        </authorList>
    </citation>
    <scope>NUCLEOTIDE SEQUENCE [LARGE SCALE GENOMIC DNA]</scope>
    <source>
        <strain evidence="2 3">MIWBW</strain>
    </source>
</reference>
<accession>A0ABT4APE3</accession>
<dbReference type="Pfam" id="PF07791">
    <property type="entry name" value="Imm11"/>
    <property type="match status" value="1"/>
</dbReference>
<protein>
    <recommendedName>
        <fullName evidence="1">Immunity MXAN-0049 protein domain-containing protein</fullName>
    </recommendedName>
</protein>
<evidence type="ECO:0000259" key="1">
    <source>
        <dbReference type="Pfam" id="PF07791"/>
    </source>
</evidence>
<gene>
    <name evidence="2" type="ORF">OV287_54835</name>
</gene>
<evidence type="ECO:0000313" key="2">
    <source>
        <dbReference type="EMBL" id="MCY1083549.1"/>
    </source>
</evidence>
<dbReference type="EMBL" id="JAPNKA010000001">
    <property type="protein sequence ID" value="MCY1083549.1"/>
    <property type="molecule type" value="Genomic_DNA"/>
</dbReference>
<feature type="domain" description="Immunity MXAN-0049 protein" evidence="1">
    <location>
        <begin position="66"/>
        <end position="189"/>
    </location>
</feature>
<sequence length="189" mass="21116">MPMRYFRLSDDVHVSGRWYLDDPVDPRGFEVDRWQFESGAPVAMDGHLRVPLYRAGRALDFSVTAVGGAPVVHARVAPIFAELAATDVQLVPVDVEGQSDEFFILNVTRVVKCIDDQASAEVHYWKPEDGRPEKTGNYRAVHGLRIDPSKVGDAKVFRPWGWLVVLLVSEELKKALERVGATGAKFKEV</sequence>
<keyword evidence="3" id="KW-1185">Reference proteome</keyword>
<name>A0ABT4APE3_9BACT</name>
<dbReference type="Proteomes" id="UP001207654">
    <property type="component" value="Unassembled WGS sequence"/>
</dbReference>
<dbReference type="InterPro" id="IPR012433">
    <property type="entry name" value="Imm11"/>
</dbReference>
<comment type="caution">
    <text evidence="2">The sequence shown here is derived from an EMBL/GenBank/DDBJ whole genome shotgun (WGS) entry which is preliminary data.</text>
</comment>
<organism evidence="2 3">
    <name type="scientific">Archangium lansingense</name>
    <dbReference type="NCBI Taxonomy" id="2995310"/>
    <lineage>
        <taxon>Bacteria</taxon>
        <taxon>Pseudomonadati</taxon>
        <taxon>Myxococcota</taxon>
        <taxon>Myxococcia</taxon>
        <taxon>Myxococcales</taxon>
        <taxon>Cystobacterineae</taxon>
        <taxon>Archangiaceae</taxon>
        <taxon>Archangium</taxon>
    </lineage>
</organism>
<evidence type="ECO:0000313" key="3">
    <source>
        <dbReference type="Proteomes" id="UP001207654"/>
    </source>
</evidence>
<proteinExistence type="predicted"/>